<dbReference type="GO" id="GO:0016779">
    <property type="term" value="F:nucleotidyltransferase activity"/>
    <property type="evidence" value="ECO:0007669"/>
    <property type="project" value="UniProtKB-KW"/>
</dbReference>
<dbReference type="InterPro" id="IPR050264">
    <property type="entry name" value="Bact_CCA-adding_enz_type3_sf"/>
</dbReference>
<reference evidence="11 12" key="1">
    <citation type="submission" date="2018-10" db="EMBL/GenBank/DDBJ databases">
        <title>Xanthobacter tagetidis genome sequencing and assembly.</title>
        <authorList>
            <person name="Maclea K.S."/>
            <person name="Goen A.E."/>
            <person name="Fatima S.A."/>
        </authorList>
    </citation>
    <scope>NUCLEOTIDE SEQUENCE [LARGE SCALE GENOMIC DNA]</scope>
    <source>
        <strain evidence="11 12">ATCC 700314</strain>
    </source>
</reference>
<dbReference type="PANTHER" id="PTHR46173:SF1">
    <property type="entry name" value="CCA TRNA NUCLEOTIDYLTRANSFERASE 1, MITOCHONDRIAL"/>
    <property type="match status" value="1"/>
</dbReference>
<dbReference type="InterPro" id="IPR002646">
    <property type="entry name" value="PolA_pol_head_dom"/>
</dbReference>
<dbReference type="GO" id="GO:0046872">
    <property type="term" value="F:metal ion binding"/>
    <property type="evidence" value="ECO:0007669"/>
    <property type="project" value="UniProtKB-KW"/>
</dbReference>
<proteinExistence type="inferred from homology"/>
<name>A0A3L7A7A8_9HYPH</name>
<dbReference type="RefSeq" id="WP_121624257.1">
    <property type="nucleotide sequence ID" value="NZ_JACIIW010000005.1"/>
</dbReference>
<dbReference type="OrthoDB" id="9805698at2"/>
<evidence type="ECO:0000259" key="9">
    <source>
        <dbReference type="Pfam" id="PF01743"/>
    </source>
</evidence>
<dbReference type="CDD" id="cd05398">
    <property type="entry name" value="NT_ClassII-CCAase"/>
    <property type="match status" value="1"/>
</dbReference>
<sequence>MTGRPLAGAAFWGQPGLLDLLALLNRDGEEARVVGGAVRNALLGQEVSDVDIATTALPEVVSARARAAGLKAVPTGIAHGTVTVVAGEHAFEVTTLREDTETDGRRAVVRFGRSWTHDAERRDFTINALYATAEGEVIDLVDGRADLARRRVRFIGDADARIREDYLRVLRLFRFHAFYGEGAVDGEALGAAVRARAGLLGLSRERVRAELLKLLLAPRAAPTLAVMSDCGLIQPLLAGLADAGLFARLVAAEARHGVPPDAVRRLAALALRGPDDAERLREKLRLSNAEARRLAAVFPPLPGPADAAAARRLIYQAEAETALDRALLGEARWGFDAAAVVATTRNWIPPRLPVKAEDLMARGLKGPALGKALERVEQSWIKADFPESPAQIHALVAQALGA</sequence>
<feature type="domain" description="Poly A polymerase head" evidence="9">
    <location>
        <begin position="31"/>
        <end position="153"/>
    </location>
</feature>
<dbReference type="InterPro" id="IPR043519">
    <property type="entry name" value="NT_sf"/>
</dbReference>
<evidence type="ECO:0000259" key="10">
    <source>
        <dbReference type="Pfam" id="PF12627"/>
    </source>
</evidence>
<evidence type="ECO:0000256" key="8">
    <source>
        <dbReference type="RuleBase" id="RU003953"/>
    </source>
</evidence>
<dbReference type="GO" id="GO:0000049">
    <property type="term" value="F:tRNA binding"/>
    <property type="evidence" value="ECO:0007669"/>
    <property type="project" value="TreeGrafter"/>
</dbReference>
<dbReference type="SUPFAM" id="SSF81301">
    <property type="entry name" value="Nucleotidyltransferase"/>
    <property type="match status" value="1"/>
</dbReference>
<accession>A0A3L7A7A8</accession>
<dbReference type="Proteomes" id="UP000269692">
    <property type="component" value="Unassembled WGS sequence"/>
</dbReference>
<dbReference type="SUPFAM" id="SSF81891">
    <property type="entry name" value="Poly A polymerase C-terminal region-like"/>
    <property type="match status" value="1"/>
</dbReference>
<keyword evidence="3" id="KW-0819">tRNA processing</keyword>
<keyword evidence="4" id="KW-0548">Nucleotidyltransferase</keyword>
<evidence type="ECO:0000256" key="3">
    <source>
        <dbReference type="ARBA" id="ARBA00022694"/>
    </source>
</evidence>
<keyword evidence="8" id="KW-0694">RNA-binding</keyword>
<keyword evidence="5" id="KW-0479">Metal-binding</keyword>
<keyword evidence="2 8" id="KW-0808">Transferase</keyword>
<dbReference type="Gene3D" id="1.10.3090.10">
    <property type="entry name" value="cca-adding enzyme, domain 2"/>
    <property type="match status" value="1"/>
</dbReference>
<evidence type="ECO:0000256" key="7">
    <source>
        <dbReference type="ARBA" id="ARBA00022842"/>
    </source>
</evidence>
<gene>
    <name evidence="11" type="ORF">D9R14_15535</name>
</gene>
<keyword evidence="12" id="KW-1185">Reference proteome</keyword>
<dbReference type="Pfam" id="PF01743">
    <property type="entry name" value="PolyA_pol"/>
    <property type="match status" value="1"/>
</dbReference>
<dbReference type="Pfam" id="PF12627">
    <property type="entry name" value="PolyA_pol_RNAbd"/>
    <property type="match status" value="1"/>
</dbReference>
<keyword evidence="6" id="KW-0547">Nucleotide-binding</keyword>
<keyword evidence="7" id="KW-0460">Magnesium</keyword>
<evidence type="ECO:0000313" key="12">
    <source>
        <dbReference type="Proteomes" id="UP000269692"/>
    </source>
</evidence>
<dbReference type="GO" id="GO:0000166">
    <property type="term" value="F:nucleotide binding"/>
    <property type="evidence" value="ECO:0007669"/>
    <property type="project" value="UniProtKB-KW"/>
</dbReference>
<dbReference type="PANTHER" id="PTHR46173">
    <property type="entry name" value="CCA TRNA NUCLEOTIDYLTRANSFERASE 1, MITOCHONDRIAL"/>
    <property type="match status" value="1"/>
</dbReference>
<comment type="caution">
    <text evidence="11">The sequence shown here is derived from an EMBL/GenBank/DDBJ whole genome shotgun (WGS) entry which is preliminary data.</text>
</comment>
<dbReference type="GO" id="GO:0008033">
    <property type="term" value="P:tRNA processing"/>
    <property type="evidence" value="ECO:0007669"/>
    <property type="project" value="UniProtKB-KW"/>
</dbReference>
<evidence type="ECO:0000256" key="5">
    <source>
        <dbReference type="ARBA" id="ARBA00022723"/>
    </source>
</evidence>
<dbReference type="Gene3D" id="3.30.460.10">
    <property type="entry name" value="Beta Polymerase, domain 2"/>
    <property type="match status" value="1"/>
</dbReference>
<dbReference type="AlphaFoldDB" id="A0A3L7A7A8"/>
<dbReference type="InterPro" id="IPR032828">
    <property type="entry name" value="PolyA_RNA-bd"/>
</dbReference>
<dbReference type="EMBL" id="RCTF01000013">
    <property type="protein sequence ID" value="RLP76226.1"/>
    <property type="molecule type" value="Genomic_DNA"/>
</dbReference>
<comment type="similarity">
    <text evidence="8">Belongs to the tRNA nucleotidyltransferase/poly(A) polymerase family.</text>
</comment>
<evidence type="ECO:0000256" key="6">
    <source>
        <dbReference type="ARBA" id="ARBA00022741"/>
    </source>
</evidence>
<comment type="cofactor">
    <cofactor evidence="1">
        <name>Mg(2+)</name>
        <dbReference type="ChEBI" id="CHEBI:18420"/>
    </cofactor>
</comment>
<feature type="domain" description="tRNA nucleotidyltransferase/poly(A) polymerase RNA and SrmB- binding" evidence="10">
    <location>
        <begin position="201"/>
        <end position="241"/>
    </location>
</feature>
<evidence type="ECO:0000256" key="1">
    <source>
        <dbReference type="ARBA" id="ARBA00001946"/>
    </source>
</evidence>
<evidence type="ECO:0000313" key="11">
    <source>
        <dbReference type="EMBL" id="RLP76226.1"/>
    </source>
</evidence>
<protein>
    <submittedName>
        <fullName evidence="11">CCA tRNA nucleotidyltransferase</fullName>
    </submittedName>
</protein>
<evidence type="ECO:0000256" key="4">
    <source>
        <dbReference type="ARBA" id="ARBA00022695"/>
    </source>
</evidence>
<organism evidence="11 12">
    <name type="scientific">Xanthobacter tagetidis</name>
    <dbReference type="NCBI Taxonomy" id="60216"/>
    <lineage>
        <taxon>Bacteria</taxon>
        <taxon>Pseudomonadati</taxon>
        <taxon>Pseudomonadota</taxon>
        <taxon>Alphaproteobacteria</taxon>
        <taxon>Hyphomicrobiales</taxon>
        <taxon>Xanthobacteraceae</taxon>
        <taxon>Xanthobacter</taxon>
    </lineage>
</organism>
<evidence type="ECO:0000256" key="2">
    <source>
        <dbReference type="ARBA" id="ARBA00022679"/>
    </source>
</evidence>